<comment type="subcellular location">
    <subcellularLocation>
        <location evidence="1">Membrane</location>
        <topology evidence="1">Multi-pass membrane protein</topology>
    </subcellularLocation>
</comment>
<feature type="transmembrane region" description="Helical" evidence="6">
    <location>
        <begin position="134"/>
        <end position="154"/>
    </location>
</feature>
<feature type="transmembrane region" description="Helical" evidence="6">
    <location>
        <begin position="1028"/>
        <end position="1046"/>
    </location>
</feature>
<feature type="transmembrane region" description="Helical" evidence="6">
    <location>
        <begin position="1105"/>
        <end position="1127"/>
    </location>
</feature>
<dbReference type="Proteomes" id="UP000315017">
    <property type="component" value="Chromosome"/>
</dbReference>
<dbReference type="OrthoDB" id="9814290at2"/>
<feature type="transmembrane region" description="Helical" evidence="6">
    <location>
        <begin position="633"/>
        <end position="651"/>
    </location>
</feature>
<feature type="transmembrane region" description="Helical" evidence="6">
    <location>
        <begin position="1211"/>
        <end position="1229"/>
    </location>
</feature>
<dbReference type="Pfam" id="PF01578">
    <property type="entry name" value="Cytochrom_C_asm"/>
    <property type="match status" value="1"/>
</dbReference>
<dbReference type="AlphaFoldDB" id="A0A517YNY5"/>
<dbReference type="Pfam" id="PF05140">
    <property type="entry name" value="ResB"/>
    <property type="match status" value="1"/>
</dbReference>
<organism evidence="9 10">
    <name type="scientific">Anatilimnocola aggregata</name>
    <dbReference type="NCBI Taxonomy" id="2528021"/>
    <lineage>
        <taxon>Bacteria</taxon>
        <taxon>Pseudomonadati</taxon>
        <taxon>Planctomycetota</taxon>
        <taxon>Planctomycetia</taxon>
        <taxon>Pirellulales</taxon>
        <taxon>Pirellulaceae</taxon>
        <taxon>Anatilimnocola</taxon>
    </lineage>
</organism>
<feature type="transmembrane region" description="Helical" evidence="6">
    <location>
        <begin position="1066"/>
        <end position="1093"/>
    </location>
</feature>
<evidence type="ECO:0000259" key="8">
    <source>
        <dbReference type="Pfam" id="PF05140"/>
    </source>
</evidence>
<dbReference type="InterPro" id="IPR002541">
    <property type="entry name" value="Cyt_c_assembly"/>
</dbReference>
<dbReference type="RefSeq" id="WP_145099925.1">
    <property type="nucleotide sequence ID" value="NZ_CP036274.1"/>
</dbReference>
<sequence length="1249" mass="138402">MSAVSPSDAFAEAPARTSKSARELTLLEQVDRVLAPLASQKIAVAMFAYGIFVIFIGTLAQTEMDIWQVMPAYFRAVIMWVDLNLIPSVFYPGWKTLKVPLIPMPGGMVVGVVMILNIAFAHIRWVLQLKTKMTPLLAGIGLVAFGWLFTLLIILNGHNRGGFQAQPPFSWEQFWTGFQLAMIATWVGAVFAYIWLGVQPAFQQTKLTIVRISMLGLFGGLLLAYSTLVWFLLFQLEFPGAEALRIMWQLLQGTLAGVVLLVGCWLVYQKRGGVVLLHQGLLLLMFNELFVAHYVAEFNMSLVEGQTTNYLRDIRSTELALIDRSNPEKDEHFVVPVDVLMANATLNEKLAKENKPPQAIEDPQGLLPVSVTVLQYARNADTRKLTKDEKSPATAGIGLKETIKVLEAAKGTDSDSAVDLAAAYVQFKDKKSGKDLGTFLLAQVITEQDDLSKLEAVADGDKSYLTALRFKRQYVPFTVQLIDVRKDDYVGTATPKNYSSDIKLTDTSSGIHSDVHIKMNDPLRYSGLTLYQSGYVPLPGGLEQTSLAVVRNNGFLIPYVAVMIITVGMIAHFLQTLVRFLRRRESEDLQSGDIVTAELAEPVTSSGKPGKKAAKAELKVLRPKQPLLSRDKIIGVIAASVIFLMFVGSGLRTPRVAANQFDFEAFGRLPVAESGRVKPLDTVARNALLLMRQREWAYGKKYEKIAANRWLLDAISGADAANEHRVIKIDDPDIRKMLSLKDTKGHVFAFNDLIPKLQELQSQVEAASKTAKDKQTAQQRGLIKIAQGMQNYIKLKKALTPLPLPSPEQLKANQQLAERTIAAFRMWKSETEMLKTEHPPRLIPGQVVDEKTGQRTDKIDWLLLPEASLDSFISSLNPNNEPDRRLAAFNTIIDAYVADNPSEFNAAVARYEALVQKADPPEYHAYKLELETWFNHFSPFYVGMILYVVAFLIAMIGWLIPSRTMSWTAFTLVVLTFIMHTAALGLRIYISGRPPVTNLYSSAIFIGWACVFFGIVAELVFRIGLGNLVATLCGFSTLIIAYFLGIDGDTIGVMQAVLDTQFWLATHVVCITLGYGATYFAGFMGLLYVILGVATPRLDGGSRKILARMIYGTTCFAIFFSFFGTVLGGLWADDSWGRFWGWDPKENGALIIVLWNALVLHARWDKLVGDRGLALLAIGGNIMTSWSWFGVNGLDVGLHSYGQKFGVMETLATFVLSQLIIITIGLIPLKYWWSVRQDSGNGPAAPQST</sequence>
<evidence type="ECO:0000259" key="7">
    <source>
        <dbReference type="Pfam" id="PF01578"/>
    </source>
</evidence>
<evidence type="ECO:0000256" key="6">
    <source>
        <dbReference type="SAM" id="Phobius"/>
    </source>
</evidence>
<feature type="transmembrane region" description="Helical" evidence="6">
    <location>
        <begin position="555"/>
        <end position="574"/>
    </location>
</feature>
<dbReference type="PANTHER" id="PTHR30071:SF1">
    <property type="entry name" value="CYTOCHROME B_B6 PROTEIN-RELATED"/>
    <property type="match status" value="1"/>
</dbReference>
<dbReference type="GO" id="GO:0005886">
    <property type="term" value="C:plasma membrane"/>
    <property type="evidence" value="ECO:0007669"/>
    <property type="project" value="TreeGrafter"/>
</dbReference>
<accession>A0A517YNY5</accession>
<evidence type="ECO:0000256" key="2">
    <source>
        <dbReference type="ARBA" id="ARBA00022692"/>
    </source>
</evidence>
<feature type="transmembrane region" description="Helical" evidence="6">
    <location>
        <begin position="275"/>
        <end position="296"/>
    </location>
</feature>
<proteinExistence type="predicted"/>
<feature type="transmembrane region" description="Helical" evidence="6">
    <location>
        <begin position="246"/>
        <end position="268"/>
    </location>
</feature>
<feature type="transmembrane region" description="Helical" evidence="6">
    <location>
        <begin position="72"/>
        <end position="94"/>
    </location>
</feature>
<evidence type="ECO:0000313" key="9">
    <source>
        <dbReference type="EMBL" id="QDU31936.1"/>
    </source>
</evidence>
<feature type="transmembrane region" description="Helical" evidence="6">
    <location>
        <begin position="1173"/>
        <end position="1191"/>
    </location>
</feature>
<protein>
    <submittedName>
        <fullName evidence="9">Cytochrome c biogenesis protein CcsA</fullName>
    </submittedName>
</protein>
<feature type="domain" description="ResB-like" evidence="8">
    <location>
        <begin position="472"/>
        <end position="535"/>
    </location>
</feature>
<dbReference type="KEGG" id="aagg:ETAA8_70980"/>
<evidence type="ECO:0000256" key="5">
    <source>
        <dbReference type="ARBA" id="ARBA00023136"/>
    </source>
</evidence>
<feature type="transmembrane region" description="Helical" evidence="6">
    <location>
        <begin position="174"/>
        <end position="196"/>
    </location>
</feature>
<feature type="transmembrane region" description="Helical" evidence="6">
    <location>
        <begin position="106"/>
        <end position="127"/>
    </location>
</feature>
<feature type="domain" description="Cytochrome c assembly protein" evidence="7">
    <location>
        <begin position="997"/>
        <end position="1199"/>
    </location>
</feature>
<keyword evidence="3" id="KW-0201">Cytochrome c-type biogenesis</keyword>
<keyword evidence="2 6" id="KW-0812">Transmembrane</keyword>
<evidence type="ECO:0000313" key="10">
    <source>
        <dbReference type="Proteomes" id="UP000315017"/>
    </source>
</evidence>
<feature type="transmembrane region" description="Helical" evidence="6">
    <location>
        <begin position="940"/>
        <end position="960"/>
    </location>
</feature>
<feature type="transmembrane region" description="Helical" evidence="6">
    <location>
        <begin position="1147"/>
        <end position="1164"/>
    </location>
</feature>
<keyword evidence="4 6" id="KW-1133">Transmembrane helix</keyword>
<dbReference type="GO" id="GO:0017004">
    <property type="term" value="P:cytochrome complex assembly"/>
    <property type="evidence" value="ECO:0007669"/>
    <property type="project" value="UniProtKB-KW"/>
</dbReference>
<keyword evidence="10" id="KW-1185">Reference proteome</keyword>
<dbReference type="InterPro" id="IPR045062">
    <property type="entry name" value="Cyt_c_biogenesis_CcsA/CcmC"/>
</dbReference>
<reference evidence="9 10" key="1">
    <citation type="submission" date="2019-02" db="EMBL/GenBank/DDBJ databases">
        <title>Deep-cultivation of Planctomycetes and their phenomic and genomic characterization uncovers novel biology.</title>
        <authorList>
            <person name="Wiegand S."/>
            <person name="Jogler M."/>
            <person name="Boedeker C."/>
            <person name="Pinto D."/>
            <person name="Vollmers J."/>
            <person name="Rivas-Marin E."/>
            <person name="Kohn T."/>
            <person name="Peeters S.H."/>
            <person name="Heuer A."/>
            <person name="Rast P."/>
            <person name="Oberbeckmann S."/>
            <person name="Bunk B."/>
            <person name="Jeske O."/>
            <person name="Meyerdierks A."/>
            <person name="Storesund J.E."/>
            <person name="Kallscheuer N."/>
            <person name="Luecker S."/>
            <person name="Lage O.M."/>
            <person name="Pohl T."/>
            <person name="Merkel B.J."/>
            <person name="Hornburger P."/>
            <person name="Mueller R.-W."/>
            <person name="Bruemmer F."/>
            <person name="Labrenz M."/>
            <person name="Spormann A.M."/>
            <person name="Op den Camp H."/>
            <person name="Overmann J."/>
            <person name="Amann R."/>
            <person name="Jetten M.S.M."/>
            <person name="Mascher T."/>
            <person name="Medema M.H."/>
            <person name="Devos D.P."/>
            <person name="Kaster A.-K."/>
            <person name="Ovreas L."/>
            <person name="Rohde M."/>
            <person name="Galperin M.Y."/>
            <person name="Jogler C."/>
        </authorList>
    </citation>
    <scope>NUCLEOTIDE SEQUENCE [LARGE SCALE GENOMIC DNA]</scope>
    <source>
        <strain evidence="9 10">ETA_A8</strain>
    </source>
</reference>
<feature type="transmembrane region" description="Helical" evidence="6">
    <location>
        <begin position="1002"/>
        <end position="1021"/>
    </location>
</feature>
<feature type="transmembrane region" description="Helical" evidence="6">
    <location>
        <begin position="42"/>
        <end position="60"/>
    </location>
</feature>
<dbReference type="InterPro" id="IPR007816">
    <property type="entry name" value="ResB-like_domain"/>
</dbReference>
<keyword evidence="5 6" id="KW-0472">Membrane</keyword>
<dbReference type="EMBL" id="CP036274">
    <property type="protein sequence ID" value="QDU31936.1"/>
    <property type="molecule type" value="Genomic_DNA"/>
</dbReference>
<evidence type="ECO:0000256" key="4">
    <source>
        <dbReference type="ARBA" id="ARBA00022989"/>
    </source>
</evidence>
<evidence type="ECO:0000256" key="1">
    <source>
        <dbReference type="ARBA" id="ARBA00004141"/>
    </source>
</evidence>
<gene>
    <name evidence="9" type="primary">ccsA</name>
    <name evidence="9" type="ORF">ETAA8_70980</name>
</gene>
<feature type="transmembrane region" description="Helical" evidence="6">
    <location>
        <begin position="967"/>
        <end position="990"/>
    </location>
</feature>
<dbReference type="GO" id="GO:0020037">
    <property type="term" value="F:heme binding"/>
    <property type="evidence" value="ECO:0007669"/>
    <property type="project" value="InterPro"/>
</dbReference>
<feature type="transmembrane region" description="Helical" evidence="6">
    <location>
        <begin position="208"/>
        <end position="234"/>
    </location>
</feature>
<dbReference type="PANTHER" id="PTHR30071">
    <property type="entry name" value="HEME EXPORTER PROTEIN C"/>
    <property type="match status" value="1"/>
</dbReference>
<evidence type="ECO:0000256" key="3">
    <source>
        <dbReference type="ARBA" id="ARBA00022748"/>
    </source>
</evidence>
<name>A0A517YNY5_9BACT</name>